<evidence type="ECO:0000259" key="3">
    <source>
        <dbReference type="Pfam" id="PF08327"/>
    </source>
</evidence>
<dbReference type="EMBL" id="SJSM01000007">
    <property type="protein sequence ID" value="TCC96034.1"/>
    <property type="molecule type" value="Genomic_DNA"/>
</dbReference>
<organism evidence="4 5">
    <name type="scientific">Pedobacter hiemivivus</name>
    <dbReference type="NCBI Taxonomy" id="2530454"/>
    <lineage>
        <taxon>Bacteria</taxon>
        <taxon>Pseudomonadati</taxon>
        <taxon>Bacteroidota</taxon>
        <taxon>Sphingobacteriia</taxon>
        <taxon>Sphingobacteriales</taxon>
        <taxon>Sphingobacteriaceae</taxon>
        <taxon>Pedobacter</taxon>
    </lineage>
</organism>
<dbReference type="RefSeq" id="WP_131609614.1">
    <property type="nucleotide sequence ID" value="NZ_SJSM01000007.1"/>
</dbReference>
<dbReference type="SUPFAM" id="SSF55961">
    <property type="entry name" value="Bet v1-like"/>
    <property type="match status" value="1"/>
</dbReference>
<keyword evidence="5" id="KW-1185">Reference proteome</keyword>
<dbReference type="AlphaFoldDB" id="A0A4R0NCA3"/>
<comment type="similarity">
    <text evidence="1">Belongs to the AHA1 family.</text>
</comment>
<evidence type="ECO:0000313" key="5">
    <source>
        <dbReference type="Proteomes" id="UP000291117"/>
    </source>
</evidence>
<evidence type="ECO:0000256" key="1">
    <source>
        <dbReference type="ARBA" id="ARBA00006817"/>
    </source>
</evidence>
<evidence type="ECO:0000256" key="2">
    <source>
        <dbReference type="SAM" id="MobiDB-lite"/>
    </source>
</evidence>
<feature type="region of interest" description="Disordered" evidence="2">
    <location>
        <begin position="141"/>
        <end position="163"/>
    </location>
</feature>
<dbReference type="OrthoDB" id="287565at2"/>
<accession>A0A4R0NCA3</accession>
<protein>
    <submittedName>
        <fullName evidence="4">SRPBCC domain-containing protein</fullName>
    </submittedName>
</protein>
<evidence type="ECO:0000313" key="4">
    <source>
        <dbReference type="EMBL" id="TCC96034.1"/>
    </source>
</evidence>
<dbReference type="InterPro" id="IPR023393">
    <property type="entry name" value="START-like_dom_sf"/>
</dbReference>
<dbReference type="Pfam" id="PF08327">
    <property type="entry name" value="AHSA1"/>
    <property type="match status" value="1"/>
</dbReference>
<dbReference type="Gene3D" id="3.30.530.20">
    <property type="match status" value="1"/>
</dbReference>
<feature type="domain" description="Activator of Hsp90 ATPase homologue 1/2-like C-terminal" evidence="3">
    <location>
        <begin position="26"/>
        <end position="131"/>
    </location>
</feature>
<sequence length="163" mass="19246">MNTPDFTTTILVDQSPKAAFDAINNVRGWWSEEIEGHTEKLNDEFDYHYQDVHRCKMRLIEVIPEKKVVWLVLDNYFKFTEDKSEWIGTKVIFEIEKKDNKTQIRVTHQGLVPEYECYDICVNAWTQYVQQSLFNLITKGKGEPNSASTPRTEHEKKLETEKK</sequence>
<feature type="compositionally biased region" description="Basic and acidic residues" evidence="2">
    <location>
        <begin position="151"/>
        <end position="163"/>
    </location>
</feature>
<comment type="caution">
    <text evidence="4">The sequence shown here is derived from an EMBL/GenBank/DDBJ whole genome shotgun (WGS) entry which is preliminary data.</text>
</comment>
<dbReference type="Proteomes" id="UP000291117">
    <property type="component" value="Unassembled WGS sequence"/>
</dbReference>
<dbReference type="InterPro" id="IPR013538">
    <property type="entry name" value="ASHA1/2-like_C"/>
</dbReference>
<proteinExistence type="inferred from homology"/>
<reference evidence="4 5" key="1">
    <citation type="submission" date="2019-02" db="EMBL/GenBank/DDBJ databases">
        <title>Pedobacter sp. RP-3-8 sp. nov., isolated from Arctic soil.</title>
        <authorList>
            <person name="Dahal R.H."/>
        </authorList>
    </citation>
    <scope>NUCLEOTIDE SEQUENCE [LARGE SCALE GENOMIC DNA]</scope>
    <source>
        <strain evidence="4 5">RP-3-8</strain>
    </source>
</reference>
<gene>
    <name evidence="4" type="ORF">EZ444_13370</name>
</gene>
<name>A0A4R0NCA3_9SPHI</name>